<keyword evidence="3 6" id="KW-0812">Transmembrane</keyword>
<dbReference type="AlphaFoldDB" id="A0A0N9W4J1"/>
<dbReference type="Proteomes" id="UP000064939">
    <property type="component" value="Chromosome"/>
</dbReference>
<gene>
    <name evidence="7" type="ORF">AOY20_11245</name>
</gene>
<feature type="transmembrane region" description="Helical" evidence="6">
    <location>
        <begin position="6"/>
        <end position="29"/>
    </location>
</feature>
<evidence type="ECO:0000313" key="8">
    <source>
        <dbReference type="Proteomes" id="UP000064939"/>
    </source>
</evidence>
<feature type="transmembrane region" description="Helical" evidence="6">
    <location>
        <begin position="151"/>
        <end position="173"/>
    </location>
</feature>
<evidence type="ECO:0000256" key="1">
    <source>
        <dbReference type="ARBA" id="ARBA00004651"/>
    </source>
</evidence>
<evidence type="ECO:0000313" key="7">
    <source>
        <dbReference type="EMBL" id="ALH96061.1"/>
    </source>
</evidence>
<feature type="transmembrane region" description="Helical" evidence="6">
    <location>
        <begin position="74"/>
        <end position="94"/>
    </location>
</feature>
<dbReference type="GO" id="GO:0015171">
    <property type="term" value="F:amino acid transmembrane transporter activity"/>
    <property type="evidence" value="ECO:0007669"/>
    <property type="project" value="TreeGrafter"/>
</dbReference>
<dbReference type="EMBL" id="CP012808">
    <property type="protein sequence ID" value="ALH96061.1"/>
    <property type="molecule type" value="Genomic_DNA"/>
</dbReference>
<dbReference type="PANTHER" id="PTHR30086">
    <property type="entry name" value="ARGININE EXPORTER PROTEIN ARGO"/>
    <property type="match status" value="1"/>
</dbReference>
<feature type="transmembrane region" description="Helical" evidence="6">
    <location>
        <begin position="118"/>
        <end position="139"/>
    </location>
</feature>
<evidence type="ECO:0000256" key="6">
    <source>
        <dbReference type="SAM" id="Phobius"/>
    </source>
</evidence>
<dbReference type="PANTHER" id="PTHR30086:SF20">
    <property type="entry name" value="ARGININE EXPORTER PROTEIN ARGO-RELATED"/>
    <property type="match status" value="1"/>
</dbReference>
<keyword evidence="8" id="KW-1185">Reference proteome</keyword>
<dbReference type="InterPro" id="IPR001123">
    <property type="entry name" value="LeuE-type"/>
</dbReference>
<feature type="transmembrane region" description="Helical" evidence="6">
    <location>
        <begin position="185"/>
        <end position="203"/>
    </location>
</feature>
<evidence type="ECO:0000256" key="2">
    <source>
        <dbReference type="ARBA" id="ARBA00022475"/>
    </source>
</evidence>
<dbReference type="RefSeq" id="WP_054581947.1">
    <property type="nucleotide sequence ID" value="NZ_CP012808.1"/>
</dbReference>
<dbReference type="KEGG" id="aei:AOY20_11245"/>
<evidence type="ECO:0000256" key="3">
    <source>
        <dbReference type="ARBA" id="ARBA00022692"/>
    </source>
</evidence>
<keyword evidence="4 6" id="KW-1133">Transmembrane helix</keyword>
<comment type="subcellular location">
    <subcellularLocation>
        <location evidence="1">Cell membrane</location>
        <topology evidence="1">Multi-pass membrane protein</topology>
    </subcellularLocation>
</comment>
<feature type="transmembrane region" description="Helical" evidence="6">
    <location>
        <begin position="41"/>
        <end position="62"/>
    </location>
</feature>
<evidence type="ECO:0000256" key="5">
    <source>
        <dbReference type="ARBA" id="ARBA00023136"/>
    </source>
</evidence>
<proteinExistence type="predicted"/>
<accession>A0A0N9W4J1</accession>
<evidence type="ECO:0000256" key="4">
    <source>
        <dbReference type="ARBA" id="ARBA00022989"/>
    </source>
</evidence>
<dbReference type="OrthoDB" id="9804822at2"/>
<reference evidence="7 8" key="1">
    <citation type="journal article" date="2015" name="Int. J. Syst. Evol. Microbiol.">
        <title>Acinetobacter equi sp. nov. isolated from horse faeces.</title>
        <authorList>
            <person name="Poppel M.T."/>
            <person name="Skiebe E."/>
            <person name="Laue M."/>
            <person name="Bergmann H."/>
            <person name="Ebersberger I."/>
            <person name="Garn T."/>
            <person name="Fruth A."/>
            <person name="Baumgardt S."/>
            <person name="Busse H.J."/>
            <person name="Wilharm G."/>
        </authorList>
    </citation>
    <scope>NUCLEOTIDE SEQUENCE [LARGE SCALE GENOMIC DNA]</scope>
    <source>
        <strain evidence="7 8">114</strain>
    </source>
</reference>
<dbReference type="STRING" id="1324350.AOY20_11245"/>
<sequence length="215" mass="24434">MENLAQFTTYILTLILAAILPGPGMTGLMFKTLTQGYKHGLMMLIGLITGDLLFLTLSIFLISSLTDVIPHFSFYLIILSSFYLLYLAYQFWIFKEDLLQIKNNSTISENIFSYKDGLLITLSNPKTISFYLAIVPAIFGTSDVKQMTISLIIITIFTLFIIGSLYIFLSVSLKKLLKNLKIQSILLKSLSLIMFILALSMIYREFTFMTKFSMT</sequence>
<keyword evidence="2" id="KW-1003">Cell membrane</keyword>
<dbReference type="GO" id="GO:0005886">
    <property type="term" value="C:plasma membrane"/>
    <property type="evidence" value="ECO:0007669"/>
    <property type="project" value="UniProtKB-SubCell"/>
</dbReference>
<name>A0A0N9W4J1_9GAMM</name>
<protein>
    <submittedName>
        <fullName evidence="7">Lysine transporter LysE</fullName>
    </submittedName>
</protein>
<organism evidence="7 8">
    <name type="scientific">Acinetobacter equi</name>
    <dbReference type="NCBI Taxonomy" id="1324350"/>
    <lineage>
        <taxon>Bacteria</taxon>
        <taxon>Pseudomonadati</taxon>
        <taxon>Pseudomonadota</taxon>
        <taxon>Gammaproteobacteria</taxon>
        <taxon>Moraxellales</taxon>
        <taxon>Moraxellaceae</taxon>
        <taxon>Acinetobacter</taxon>
    </lineage>
</organism>
<dbReference type="Pfam" id="PF01810">
    <property type="entry name" value="LysE"/>
    <property type="match status" value="1"/>
</dbReference>
<keyword evidence="5 6" id="KW-0472">Membrane</keyword>